<evidence type="ECO:0000313" key="1">
    <source>
        <dbReference type="EMBL" id="KAE8669544.1"/>
    </source>
</evidence>
<sequence>MDSDMISDMNSDLILDLDSDLILDLDFDMILDGLTGRDGVVWFWGIYTFSAYPAPSTSTVPEPYVTAPSAGYPMSKEELQKLVAFETKSKGDGFRKGLFEFESSFNIIIRVRVELDNFKLAVFESSRADFEIFRVRVELDNFKLASFQVELTLKVFEFESSSAILELDSARLLP</sequence>
<keyword evidence="2" id="KW-1185">Reference proteome</keyword>
<reference evidence="1" key="1">
    <citation type="submission" date="2019-09" db="EMBL/GenBank/DDBJ databases">
        <title>Draft genome information of white flower Hibiscus syriacus.</title>
        <authorList>
            <person name="Kim Y.-M."/>
        </authorList>
    </citation>
    <scope>NUCLEOTIDE SEQUENCE [LARGE SCALE GENOMIC DNA]</scope>
    <source>
        <strain evidence="1">YM2019G1</strain>
    </source>
</reference>
<dbReference type="EMBL" id="VEPZ02001525">
    <property type="protein sequence ID" value="KAE8669544.1"/>
    <property type="molecule type" value="Genomic_DNA"/>
</dbReference>
<organism evidence="1 2">
    <name type="scientific">Hibiscus syriacus</name>
    <name type="common">Rose of Sharon</name>
    <dbReference type="NCBI Taxonomy" id="106335"/>
    <lineage>
        <taxon>Eukaryota</taxon>
        <taxon>Viridiplantae</taxon>
        <taxon>Streptophyta</taxon>
        <taxon>Embryophyta</taxon>
        <taxon>Tracheophyta</taxon>
        <taxon>Spermatophyta</taxon>
        <taxon>Magnoliopsida</taxon>
        <taxon>eudicotyledons</taxon>
        <taxon>Gunneridae</taxon>
        <taxon>Pentapetalae</taxon>
        <taxon>rosids</taxon>
        <taxon>malvids</taxon>
        <taxon>Malvales</taxon>
        <taxon>Malvaceae</taxon>
        <taxon>Malvoideae</taxon>
        <taxon>Hibiscus</taxon>
    </lineage>
</organism>
<protein>
    <submittedName>
        <fullName evidence="1">Uncharacterized protein</fullName>
    </submittedName>
</protein>
<gene>
    <name evidence="1" type="ORF">F3Y22_tig00112231pilonHSYRG00278</name>
</gene>
<comment type="caution">
    <text evidence="1">The sequence shown here is derived from an EMBL/GenBank/DDBJ whole genome shotgun (WGS) entry which is preliminary data.</text>
</comment>
<accession>A0A6A2YCQ1</accession>
<dbReference type="Proteomes" id="UP000436088">
    <property type="component" value="Unassembled WGS sequence"/>
</dbReference>
<evidence type="ECO:0000313" key="2">
    <source>
        <dbReference type="Proteomes" id="UP000436088"/>
    </source>
</evidence>
<dbReference type="AlphaFoldDB" id="A0A6A2YCQ1"/>
<proteinExistence type="predicted"/>
<name>A0A6A2YCQ1_HIBSY</name>